<dbReference type="Proteomes" id="UP000030752">
    <property type="component" value="Unassembled WGS sequence"/>
</dbReference>
<feature type="compositionally biased region" description="Low complexity" evidence="1">
    <location>
        <begin position="13"/>
        <end position="27"/>
    </location>
</feature>
<dbReference type="InParanoid" id="W2RX15"/>
<evidence type="ECO:0000313" key="2">
    <source>
        <dbReference type="EMBL" id="ETN40239.1"/>
    </source>
</evidence>
<dbReference type="AlphaFoldDB" id="W2RX15"/>
<evidence type="ECO:0000256" key="1">
    <source>
        <dbReference type="SAM" id="MobiDB-lite"/>
    </source>
</evidence>
<dbReference type="EMBL" id="KB822720">
    <property type="protein sequence ID" value="ETN40239.1"/>
    <property type="molecule type" value="Genomic_DNA"/>
</dbReference>
<gene>
    <name evidence="2" type="ORF">HMPREF1541_04515</name>
</gene>
<dbReference type="RefSeq" id="XP_008717082.1">
    <property type="nucleotide sequence ID" value="XM_008718860.1"/>
</dbReference>
<organism evidence="2 3">
    <name type="scientific">Cyphellophora europaea (strain CBS 101466)</name>
    <name type="common">Phialophora europaea</name>
    <dbReference type="NCBI Taxonomy" id="1220924"/>
    <lineage>
        <taxon>Eukaryota</taxon>
        <taxon>Fungi</taxon>
        <taxon>Dikarya</taxon>
        <taxon>Ascomycota</taxon>
        <taxon>Pezizomycotina</taxon>
        <taxon>Eurotiomycetes</taxon>
        <taxon>Chaetothyriomycetidae</taxon>
        <taxon>Chaetothyriales</taxon>
        <taxon>Cyphellophoraceae</taxon>
        <taxon>Cyphellophora</taxon>
    </lineage>
</organism>
<dbReference type="VEuPathDB" id="FungiDB:HMPREF1541_04515"/>
<sequence>MLSTSAPVSRLASPSPTTTTTSSSISSDGWTFTHDDESCPIPEEHNLELTNTKPTVPSAPFPQQSRSARARLCHLHHLSDATCSAAEIERRDYALQLSLWRYLNSVPWSSYGDDDWIYLPLPLHTQWRLVSKTTWQVEAAKHRFYCKCGLPNTPLLAMRQAAFCDEGEEGEDAAGVWLREHWEREQRYSRLSGGKYTGIEAPVEDPFPDGRGVRPRIGCATEKGEEGEENRGLREACWRQGRRLPGFLLGEEAYNQDAWLPECRWPVPPLMPDGSSSGGTELWRSVSGSEDEEQDYFRPVMVNNPQWLESACLPGAVEQQPGSPLFRWPTRGSHAVRIVMPEK</sequence>
<dbReference type="HOGENOM" id="CLU_808970_0_0_1"/>
<keyword evidence="3" id="KW-1185">Reference proteome</keyword>
<accession>W2RX15</accession>
<evidence type="ECO:0000313" key="3">
    <source>
        <dbReference type="Proteomes" id="UP000030752"/>
    </source>
</evidence>
<dbReference type="GeneID" id="19971854"/>
<protein>
    <submittedName>
        <fullName evidence="2">Uncharacterized protein</fullName>
    </submittedName>
</protein>
<feature type="region of interest" description="Disordered" evidence="1">
    <location>
        <begin position="1"/>
        <end position="30"/>
    </location>
</feature>
<proteinExistence type="predicted"/>
<reference evidence="2 3" key="1">
    <citation type="submission" date="2013-03" db="EMBL/GenBank/DDBJ databases">
        <title>The Genome Sequence of Phialophora europaea CBS 101466.</title>
        <authorList>
            <consortium name="The Broad Institute Genomics Platform"/>
            <person name="Cuomo C."/>
            <person name="de Hoog S."/>
            <person name="Gorbushina A."/>
            <person name="Walker B."/>
            <person name="Young S.K."/>
            <person name="Zeng Q."/>
            <person name="Gargeya S."/>
            <person name="Fitzgerald M."/>
            <person name="Haas B."/>
            <person name="Abouelleil A."/>
            <person name="Allen A.W."/>
            <person name="Alvarado L."/>
            <person name="Arachchi H.M."/>
            <person name="Berlin A.M."/>
            <person name="Chapman S.B."/>
            <person name="Gainer-Dewar J."/>
            <person name="Goldberg J."/>
            <person name="Griggs A."/>
            <person name="Gujja S."/>
            <person name="Hansen M."/>
            <person name="Howarth C."/>
            <person name="Imamovic A."/>
            <person name="Ireland A."/>
            <person name="Larimer J."/>
            <person name="McCowan C."/>
            <person name="Murphy C."/>
            <person name="Pearson M."/>
            <person name="Poon T.W."/>
            <person name="Priest M."/>
            <person name="Roberts A."/>
            <person name="Saif S."/>
            <person name="Shea T."/>
            <person name="Sisk P."/>
            <person name="Sykes S."/>
            <person name="Wortman J."/>
            <person name="Nusbaum C."/>
            <person name="Birren B."/>
        </authorList>
    </citation>
    <scope>NUCLEOTIDE SEQUENCE [LARGE SCALE GENOMIC DNA]</scope>
    <source>
        <strain evidence="2 3">CBS 101466</strain>
    </source>
</reference>
<name>W2RX15_CYPE1</name>